<dbReference type="AlphaFoldDB" id="A0A1F6EY25"/>
<keyword evidence="2" id="KW-0812">Transmembrane</keyword>
<dbReference type="EMBL" id="MFLW01000006">
    <property type="protein sequence ID" value="OGG78520.1"/>
    <property type="molecule type" value="Genomic_DNA"/>
</dbReference>
<reference evidence="3 4" key="1">
    <citation type="journal article" date="2016" name="Nat. Commun.">
        <title>Thousands of microbial genomes shed light on interconnected biogeochemical processes in an aquifer system.</title>
        <authorList>
            <person name="Anantharaman K."/>
            <person name="Brown C.T."/>
            <person name="Hug L.A."/>
            <person name="Sharon I."/>
            <person name="Castelle C.J."/>
            <person name="Probst A.J."/>
            <person name="Thomas B.C."/>
            <person name="Singh A."/>
            <person name="Wilkins M.J."/>
            <person name="Karaoz U."/>
            <person name="Brodie E.L."/>
            <person name="Williams K.H."/>
            <person name="Hubbard S.S."/>
            <person name="Banfield J.F."/>
        </authorList>
    </citation>
    <scope>NUCLEOTIDE SEQUENCE [LARGE SCALE GENOMIC DNA]</scope>
</reference>
<feature type="compositionally biased region" description="Low complexity" evidence="1">
    <location>
        <begin position="190"/>
        <end position="203"/>
    </location>
</feature>
<sequence length="213" mass="22463">MALPTIPTSFVPYSASSAARRFSTDFTGIFGFFSYGVLAIMFVLSIGVFVYGRILTNVQSSKDAQLQTEIAKIDQKTVASFVRLHDRLLSGKTLLQGHVAFSNFLASVGTLLPTTVRFSSLNLSFNTAGLPKLDGTGVSKSFNALAVVSTTFATDGHIKDAIFSNIGINKDNSVSFTLSATLDPKSVAFSPSLTSSSGDSGLPQEDSATTPSP</sequence>
<keyword evidence="2" id="KW-1133">Transmembrane helix</keyword>
<evidence type="ECO:0000313" key="4">
    <source>
        <dbReference type="Proteomes" id="UP000178811"/>
    </source>
</evidence>
<protein>
    <recommendedName>
        <fullName evidence="5">PilN domain-containing protein</fullName>
    </recommendedName>
</protein>
<evidence type="ECO:0000313" key="3">
    <source>
        <dbReference type="EMBL" id="OGG78520.1"/>
    </source>
</evidence>
<evidence type="ECO:0008006" key="5">
    <source>
        <dbReference type="Google" id="ProtNLM"/>
    </source>
</evidence>
<dbReference type="Proteomes" id="UP000178811">
    <property type="component" value="Unassembled WGS sequence"/>
</dbReference>
<feature type="region of interest" description="Disordered" evidence="1">
    <location>
        <begin position="190"/>
        <end position="213"/>
    </location>
</feature>
<organism evidence="3 4">
    <name type="scientific">Candidatus Kaiserbacteria bacterium RIFCSPLOWO2_01_FULL_52_12b</name>
    <dbReference type="NCBI Taxonomy" id="1798509"/>
    <lineage>
        <taxon>Bacteria</taxon>
        <taxon>Candidatus Kaiseribacteriota</taxon>
    </lineage>
</organism>
<gene>
    <name evidence="3" type="ORF">A3A36_00480</name>
</gene>
<comment type="caution">
    <text evidence="3">The sequence shown here is derived from an EMBL/GenBank/DDBJ whole genome shotgun (WGS) entry which is preliminary data.</text>
</comment>
<name>A0A1F6EY25_9BACT</name>
<feature type="transmembrane region" description="Helical" evidence="2">
    <location>
        <begin position="29"/>
        <end position="52"/>
    </location>
</feature>
<evidence type="ECO:0000256" key="1">
    <source>
        <dbReference type="SAM" id="MobiDB-lite"/>
    </source>
</evidence>
<evidence type="ECO:0000256" key="2">
    <source>
        <dbReference type="SAM" id="Phobius"/>
    </source>
</evidence>
<keyword evidence="2" id="KW-0472">Membrane</keyword>
<accession>A0A1F6EY25</accession>
<proteinExistence type="predicted"/>